<dbReference type="OrthoDB" id="9794165at2"/>
<evidence type="ECO:0000256" key="7">
    <source>
        <dbReference type="ARBA" id="ARBA00023136"/>
    </source>
</evidence>
<dbReference type="AlphaFoldDB" id="A0A0E3ZLY3"/>
<evidence type="ECO:0000256" key="4">
    <source>
        <dbReference type="ARBA" id="ARBA00022519"/>
    </source>
</evidence>
<reference evidence="10 11" key="1">
    <citation type="submission" date="2014-03" db="EMBL/GenBank/DDBJ databases">
        <title>Genome of Polynucleobacter strain MWH-MoK4.</title>
        <authorList>
            <person name="Hahn M.W."/>
        </authorList>
    </citation>
    <scope>NUCLEOTIDE SEQUENCE [LARGE SCALE GENOMIC DNA]</scope>
    <source>
        <strain evidence="10 11">MWH-MoK4</strain>
    </source>
</reference>
<feature type="transmembrane region" description="Helical" evidence="9">
    <location>
        <begin position="54"/>
        <end position="74"/>
    </location>
</feature>
<feature type="transmembrane region" description="Helical" evidence="9">
    <location>
        <begin position="124"/>
        <end position="145"/>
    </location>
</feature>
<dbReference type="STRING" id="1835254.CL55_00010870"/>
<protein>
    <submittedName>
        <fullName evidence="10">Transporter component</fullName>
    </submittedName>
</protein>
<evidence type="ECO:0000256" key="8">
    <source>
        <dbReference type="ARBA" id="ARBA00035655"/>
    </source>
</evidence>
<dbReference type="InterPro" id="IPR007272">
    <property type="entry name" value="Sulf_transp_TsuA/YedE"/>
</dbReference>
<evidence type="ECO:0000313" key="11">
    <source>
        <dbReference type="Proteomes" id="UP000061135"/>
    </source>
</evidence>
<feature type="transmembrane region" description="Helical" evidence="9">
    <location>
        <begin position="273"/>
        <end position="294"/>
    </location>
</feature>
<name>A0A0E3ZLY3_9BURK</name>
<dbReference type="KEGG" id="pdq:CL55_00010870"/>
<dbReference type="GO" id="GO:0005886">
    <property type="term" value="C:plasma membrane"/>
    <property type="evidence" value="ECO:0007669"/>
    <property type="project" value="UniProtKB-SubCell"/>
</dbReference>
<feature type="transmembrane region" description="Helical" evidence="9">
    <location>
        <begin position="203"/>
        <end position="223"/>
    </location>
</feature>
<evidence type="ECO:0000256" key="9">
    <source>
        <dbReference type="SAM" id="Phobius"/>
    </source>
</evidence>
<dbReference type="PATRIC" id="fig|576611.7.peg.1103"/>
<keyword evidence="5 9" id="KW-0812">Transmembrane</keyword>
<comment type="subcellular location">
    <subcellularLocation>
        <location evidence="1">Cell inner membrane</location>
        <topology evidence="1">Multi-pass membrane protein</topology>
    </subcellularLocation>
</comment>
<dbReference type="PANTHER" id="PTHR30574">
    <property type="entry name" value="INNER MEMBRANE PROTEIN YEDE"/>
    <property type="match status" value="1"/>
</dbReference>
<dbReference type="PANTHER" id="PTHR30574:SF1">
    <property type="entry name" value="SULPHUR TRANSPORT DOMAIN-CONTAINING PROTEIN"/>
    <property type="match status" value="1"/>
</dbReference>
<gene>
    <name evidence="10" type="ORF">CL55_00010870</name>
</gene>
<keyword evidence="4" id="KW-0997">Cell inner membrane</keyword>
<dbReference type="Pfam" id="PF04143">
    <property type="entry name" value="Sulf_transp"/>
    <property type="match status" value="1"/>
</dbReference>
<feature type="transmembrane region" description="Helical" evidence="9">
    <location>
        <begin position="86"/>
        <end position="104"/>
    </location>
</feature>
<proteinExistence type="inferred from homology"/>
<evidence type="ECO:0000313" key="10">
    <source>
        <dbReference type="EMBL" id="AKD25420.1"/>
    </source>
</evidence>
<keyword evidence="7 9" id="KW-0472">Membrane</keyword>
<evidence type="ECO:0000256" key="1">
    <source>
        <dbReference type="ARBA" id="ARBA00004429"/>
    </source>
</evidence>
<evidence type="ECO:0000256" key="6">
    <source>
        <dbReference type="ARBA" id="ARBA00022989"/>
    </source>
</evidence>
<feature type="transmembrane region" description="Helical" evidence="9">
    <location>
        <begin position="341"/>
        <end position="363"/>
    </location>
</feature>
<keyword evidence="11" id="KW-1185">Reference proteome</keyword>
<evidence type="ECO:0000256" key="5">
    <source>
        <dbReference type="ARBA" id="ARBA00022692"/>
    </source>
</evidence>
<dbReference type="HOGENOM" id="CLU_050656_2_0_4"/>
<feature type="transmembrane region" description="Helical" evidence="9">
    <location>
        <begin position="12"/>
        <end position="33"/>
    </location>
</feature>
<sequence length="373" mass="39611">MDAVDISSLSKSVLFATFAVTFLLGAVMQKTGFCSMGAVSDIFIMSSWGRLKQWFLAIGVAIIGFALMSYLGLIDPLKSFYTSNRFLWLSSIVGSTLFGFGMVLSSGCGSKTLVRIGGGNLKSIIVFIVLGLSAYMTMKGFLGVIRVNTLDSVFIALNTSQDLPSILAPITGIARNNLHLALGLVVGFAFIAYALANKAFWTAENLFAGTFVGLAICAVWWISGNLGFVSEDPNTLEEVFLVTNSGRMESLSFVAPYAFSLEWLMLYSDTSKVITVGIAAVIGMISGSACISILTKSFRWESFRDTEDTANHLIGATLMGFGGVTALGCTVGQGLSGISTLAIGSLLALPGFIFGAYLALLYLETRNAPNPCS</sequence>
<dbReference type="Proteomes" id="UP000061135">
    <property type="component" value="Chromosome"/>
</dbReference>
<organism evidence="10 11">
    <name type="scientific">Polynucleobacter duraquae</name>
    <dbReference type="NCBI Taxonomy" id="1835254"/>
    <lineage>
        <taxon>Bacteria</taxon>
        <taxon>Pseudomonadati</taxon>
        <taxon>Pseudomonadota</taxon>
        <taxon>Betaproteobacteria</taxon>
        <taxon>Burkholderiales</taxon>
        <taxon>Burkholderiaceae</taxon>
        <taxon>Polynucleobacter</taxon>
    </lineage>
</organism>
<evidence type="ECO:0000256" key="3">
    <source>
        <dbReference type="ARBA" id="ARBA00022475"/>
    </source>
</evidence>
<keyword evidence="6 9" id="KW-1133">Transmembrane helix</keyword>
<evidence type="ECO:0000256" key="2">
    <source>
        <dbReference type="ARBA" id="ARBA00022448"/>
    </source>
</evidence>
<keyword evidence="3" id="KW-1003">Cell membrane</keyword>
<dbReference type="RefSeq" id="WP_046330206.1">
    <property type="nucleotide sequence ID" value="NZ_CP007501.1"/>
</dbReference>
<feature type="transmembrane region" description="Helical" evidence="9">
    <location>
        <begin position="314"/>
        <end position="335"/>
    </location>
</feature>
<comment type="similarity">
    <text evidence="8">Belongs to the TsuA/YedE (TC 9.B.102) family.</text>
</comment>
<accession>A0A0E3ZLY3</accession>
<keyword evidence="2" id="KW-0813">Transport</keyword>
<dbReference type="EMBL" id="CP007501">
    <property type="protein sequence ID" value="AKD25420.1"/>
    <property type="molecule type" value="Genomic_DNA"/>
</dbReference>
<feature type="transmembrane region" description="Helical" evidence="9">
    <location>
        <begin position="178"/>
        <end position="196"/>
    </location>
</feature>